<gene>
    <name evidence="1" type="ORF">POCTA_138.1.T0790018</name>
</gene>
<protein>
    <submittedName>
        <fullName evidence="1">Uncharacterized protein</fullName>
    </submittedName>
</protein>
<name>A0A8S1W0L9_PAROT</name>
<comment type="caution">
    <text evidence="1">The sequence shown here is derived from an EMBL/GenBank/DDBJ whole genome shotgun (WGS) entry which is preliminary data.</text>
</comment>
<dbReference type="AlphaFoldDB" id="A0A8S1W0L9"/>
<dbReference type="EMBL" id="CAJJDP010000078">
    <property type="protein sequence ID" value="CAD8182443.1"/>
    <property type="molecule type" value="Genomic_DNA"/>
</dbReference>
<organism evidence="1 2">
    <name type="scientific">Paramecium octaurelia</name>
    <dbReference type="NCBI Taxonomy" id="43137"/>
    <lineage>
        <taxon>Eukaryota</taxon>
        <taxon>Sar</taxon>
        <taxon>Alveolata</taxon>
        <taxon>Ciliophora</taxon>
        <taxon>Intramacronucleata</taxon>
        <taxon>Oligohymenophorea</taxon>
        <taxon>Peniculida</taxon>
        <taxon>Parameciidae</taxon>
        <taxon>Paramecium</taxon>
    </lineage>
</organism>
<evidence type="ECO:0000313" key="2">
    <source>
        <dbReference type="Proteomes" id="UP000683925"/>
    </source>
</evidence>
<dbReference type="Proteomes" id="UP000683925">
    <property type="component" value="Unassembled WGS sequence"/>
</dbReference>
<sequence>MNLESKHSFFCEPRYNSINKQFKNITKNLKLCKCSIFNVFIFVQKLTIFNVQFFVIVFSIKELDPFHCLLKNRLNIIFIFSTNKICPNKQIKSKKSIIGFSRCLKFETY</sequence>
<evidence type="ECO:0000313" key="1">
    <source>
        <dbReference type="EMBL" id="CAD8182443.1"/>
    </source>
</evidence>
<reference evidence="1" key="1">
    <citation type="submission" date="2021-01" db="EMBL/GenBank/DDBJ databases">
        <authorList>
            <consortium name="Genoscope - CEA"/>
            <person name="William W."/>
        </authorList>
    </citation>
    <scope>NUCLEOTIDE SEQUENCE</scope>
</reference>
<accession>A0A8S1W0L9</accession>
<proteinExistence type="predicted"/>
<keyword evidence="2" id="KW-1185">Reference proteome</keyword>